<keyword evidence="3" id="KW-1185">Reference proteome</keyword>
<name>A0A929F9S2_LEPEC</name>
<accession>A0A929F9S2</accession>
<keyword evidence="1" id="KW-0175">Coiled coil</keyword>
<evidence type="ECO:0000313" key="3">
    <source>
        <dbReference type="Proteomes" id="UP000615026"/>
    </source>
</evidence>
<evidence type="ECO:0000313" key="2">
    <source>
        <dbReference type="EMBL" id="MBE9068017.1"/>
    </source>
</evidence>
<proteinExistence type="predicted"/>
<comment type="caution">
    <text evidence="2">The sequence shown here is derived from an EMBL/GenBank/DDBJ whole genome shotgun (WGS) entry which is preliminary data.</text>
</comment>
<sequence length="193" mass="22759">MWLAPTPFLLTADQEARLENYERTYEEQLETILTSQQQAQLERNQFALDFPEFSGLQLTPQQRQQVIKFTDELEQKEAAIIPEITPQQDSQLTQLEERYEERLFQILSPDQQHIWYQSDDQELNLTADQEAELEALDQEFKSMVIAILPDLSEDNIAKLEQLEQDYENQLNTVLNPSQQQQLEENFVMLESCF</sequence>
<gene>
    <name evidence="2" type="ORF">IQ260_15305</name>
</gene>
<dbReference type="AlphaFoldDB" id="A0A929F9S2"/>
<reference evidence="2" key="1">
    <citation type="submission" date="2020-10" db="EMBL/GenBank/DDBJ databases">
        <authorList>
            <person name="Castelo-Branco R."/>
            <person name="Eusebio N."/>
            <person name="Adriana R."/>
            <person name="Vieira A."/>
            <person name="Brugerolle De Fraissinette N."/>
            <person name="Rezende De Castro R."/>
            <person name="Schneider M.P."/>
            <person name="Vasconcelos V."/>
            <person name="Leao P.N."/>
        </authorList>
    </citation>
    <scope>NUCLEOTIDE SEQUENCE</scope>
    <source>
        <strain evidence="2">LEGE 11479</strain>
    </source>
</reference>
<organism evidence="2 3">
    <name type="scientific">Leptolyngbya cf. ectocarpi LEGE 11479</name>
    <dbReference type="NCBI Taxonomy" id="1828722"/>
    <lineage>
        <taxon>Bacteria</taxon>
        <taxon>Bacillati</taxon>
        <taxon>Cyanobacteriota</taxon>
        <taxon>Cyanophyceae</taxon>
        <taxon>Leptolyngbyales</taxon>
        <taxon>Leptolyngbyaceae</taxon>
        <taxon>Leptolyngbya group</taxon>
        <taxon>Leptolyngbya</taxon>
    </lineage>
</organism>
<feature type="coiled-coil region" evidence="1">
    <location>
        <begin position="11"/>
        <end position="38"/>
    </location>
</feature>
<dbReference type="Proteomes" id="UP000615026">
    <property type="component" value="Unassembled WGS sequence"/>
</dbReference>
<protein>
    <submittedName>
        <fullName evidence="2">Uncharacterized protein</fullName>
    </submittedName>
</protein>
<evidence type="ECO:0000256" key="1">
    <source>
        <dbReference type="SAM" id="Coils"/>
    </source>
</evidence>
<dbReference type="EMBL" id="JADEXP010000135">
    <property type="protein sequence ID" value="MBE9068017.1"/>
    <property type="molecule type" value="Genomic_DNA"/>
</dbReference>